<evidence type="ECO:0000259" key="8">
    <source>
        <dbReference type="PROSITE" id="PS50928"/>
    </source>
</evidence>
<evidence type="ECO:0000256" key="4">
    <source>
        <dbReference type="ARBA" id="ARBA00022692"/>
    </source>
</evidence>
<feature type="transmembrane region" description="Helical" evidence="7">
    <location>
        <begin position="287"/>
        <end position="304"/>
    </location>
</feature>
<comment type="similarity">
    <text evidence="7">Belongs to the binding-protein-dependent transport system permease family.</text>
</comment>
<feature type="transmembrane region" description="Helical" evidence="7">
    <location>
        <begin position="140"/>
        <end position="161"/>
    </location>
</feature>
<dbReference type="PANTHER" id="PTHR43163">
    <property type="entry name" value="DIPEPTIDE TRANSPORT SYSTEM PERMEASE PROTEIN DPPB-RELATED"/>
    <property type="match status" value="1"/>
</dbReference>
<keyword evidence="3" id="KW-1003">Cell membrane</keyword>
<feature type="transmembrane region" description="Helical" evidence="7">
    <location>
        <begin position="311"/>
        <end position="334"/>
    </location>
</feature>
<reference evidence="10" key="1">
    <citation type="submission" date="2017-04" db="EMBL/GenBank/DDBJ databases">
        <authorList>
            <person name="Varghese N."/>
            <person name="Submissions S."/>
        </authorList>
    </citation>
    <scope>NUCLEOTIDE SEQUENCE [LARGE SCALE GENOMIC DNA]</scope>
    <source>
        <strain evidence="10">B5P</strain>
    </source>
</reference>
<feature type="transmembrane region" description="Helical" evidence="7">
    <location>
        <begin position="254"/>
        <end position="275"/>
    </location>
</feature>
<dbReference type="PANTHER" id="PTHR43163:SF6">
    <property type="entry name" value="DIPEPTIDE TRANSPORT SYSTEM PERMEASE PROTEIN DPPB-RELATED"/>
    <property type="match status" value="1"/>
</dbReference>
<dbReference type="InterPro" id="IPR045621">
    <property type="entry name" value="BPD_transp_1_N"/>
</dbReference>
<evidence type="ECO:0000256" key="2">
    <source>
        <dbReference type="ARBA" id="ARBA00022448"/>
    </source>
</evidence>
<comment type="subcellular location">
    <subcellularLocation>
        <location evidence="1 7">Cell membrane</location>
        <topology evidence="1 7">Multi-pass membrane protein</topology>
    </subcellularLocation>
</comment>
<feature type="transmembrane region" description="Helical" evidence="7">
    <location>
        <begin position="12"/>
        <end position="34"/>
    </location>
</feature>
<dbReference type="SUPFAM" id="SSF161098">
    <property type="entry name" value="MetI-like"/>
    <property type="match status" value="1"/>
</dbReference>
<keyword evidence="10" id="KW-1185">Reference proteome</keyword>
<feature type="transmembrane region" description="Helical" evidence="7">
    <location>
        <begin position="204"/>
        <end position="224"/>
    </location>
</feature>
<keyword evidence="2 7" id="KW-0813">Transport</keyword>
<dbReference type="Gene3D" id="1.10.3720.10">
    <property type="entry name" value="MetI-like"/>
    <property type="match status" value="1"/>
</dbReference>
<evidence type="ECO:0000256" key="3">
    <source>
        <dbReference type="ARBA" id="ARBA00022475"/>
    </source>
</evidence>
<dbReference type="Pfam" id="PF00528">
    <property type="entry name" value="BPD_transp_1"/>
    <property type="match status" value="1"/>
</dbReference>
<dbReference type="RefSeq" id="WP_085466631.1">
    <property type="nucleotide sequence ID" value="NZ_FXBL01000004.1"/>
</dbReference>
<keyword evidence="6 7" id="KW-0472">Membrane</keyword>
<evidence type="ECO:0000256" key="5">
    <source>
        <dbReference type="ARBA" id="ARBA00022989"/>
    </source>
</evidence>
<dbReference type="GO" id="GO:0005886">
    <property type="term" value="C:plasma membrane"/>
    <property type="evidence" value="ECO:0007669"/>
    <property type="project" value="UniProtKB-SubCell"/>
</dbReference>
<dbReference type="EMBL" id="FXBL01000004">
    <property type="protein sequence ID" value="SMH54011.1"/>
    <property type="molecule type" value="Genomic_DNA"/>
</dbReference>
<dbReference type="InterPro" id="IPR000515">
    <property type="entry name" value="MetI-like"/>
</dbReference>
<name>A0A1X7PRT0_9HYPH</name>
<dbReference type="Pfam" id="PF19300">
    <property type="entry name" value="BPD_transp_1_N"/>
    <property type="match status" value="1"/>
</dbReference>
<keyword evidence="5 7" id="KW-1133">Transmembrane helix</keyword>
<dbReference type="PROSITE" id="PS50928">
    <property type="entry name" value="ABC_TM1"/>
    <property type="match status" value="1"/>
</dbReference>
<dbReference type="GO" id="GO:0071916">
    <property type="term" value="F:dipeptide transmembrane transporter activity"/>
    <property type="evidence" value="ECO:0007669"/>
    <property type="project" value="TreeGrafter"/>
</dbReference>
<dbReference type="OrthoDB" id="9805855at2"/>
<accession>A0A1X7PRT0</accession>
<proteinExistence type="inferred from homology"/>
<dbReference type="InterPro" id="IPR035906">
    <property type="entry name" value="MetI-like_sf"/>
</dbReference>
<organism evidence="9 10">
    <name type="scientific">Mesorhizobium australicum</name>
    <dbReference type="NCBI Taxonomy" id="536018"/>
    <lineage>
        <taxon>Bacteria</taxon>
        <taxon>Pseudomonadati</taxon>
        <taxon>Pseudomonadota</taxon>
        <taxon>Alphaproteobacteria</taxon>
        <taxon>Hyphomicrobiales</taxon>
        <taxon>Phyllobacteriaceae</taxon>
        <taxon>Mesorhizobium</taxon>
    </lineage>
</organism>
<dbReference type="Proteomes" id="UP000193083">
    <property type="component" value="Unassembled WGS sequence"/>
</dbReference>
<feature type="domain" description="ABC transmembrane type-1" evidence="8">
    <location>
        <begin position="100"/>
        <end position="331"/>
    </location>
</feature>
<keyword evidence="4 7" id="KW-0812">Transmembrane</keyword>
<evidence type="ECO:0000256" key="1">
    <source>
        <dbReference type="ARBA" id="ARBA00004651"/>
    </source>
</evidence>
<evidence type="ECO:0000313" key="10">
    <source>
        <dbReference type="Proteomes" id="UP000193083"/>
    </source>
</evidence>
<protein>
    <submittedName>
        <fullName evidence="9">Peptide/nickel transport system permease protein</fullName>
    </submittedName>
</protein>
<dbReference type="CDD" id="cd06261">
    <property type="entry name" value="TM_PBP2"/>
    <property type="match status" value="1"/>
</dbReference>
<evidence type="ECO:0000256" key="7">
    <source>
        <dbReference type="RuleBase" id="RU363032"/>
    </source>
</evidence>
<sequence length="342" mass="37227">MNGSLAHAILARIWTALPVLFGVLIVTFVLIRALPGDPAIHYATSPTAGPAEIEAIRREMGLDRSVFEQFAIYLREIATGNFGNSMQTGRSVIADFAVRLPATLELAVVAFVISIVVSLPLGIAAALWRNTWFDQLCRVMSSFAAAMPVFFFGLLLIYFFYFRWGFAAEPIGRWPSSIIPPDPITGFATVDALLLGDWELFRMAFGKLLMPAASMAIFAVAPLLRMMRGSMIDSLESDYVLAAKAFGISRTRVVLSYALPNAMLPVLATTGMVLSTMLGANVMIEKLFAWPGIGAYAVNSLIALDYAPVQAFVLIVASLFVVMTLTIDIVSAIIDPRYKLRG</sequence>
<feature type="transmembrane region" description="Helical" evidence="7">
    <location>
        <begin position="106"/>
        <end position="128"/>
    </location>
</feature>
<evidence type="ECO:0000313" key="9">
    <source>
        <dbReference type="EMBL" id="SMH54011.1"/>
    </source>
</evidence>
<gene>
    <name evidence="9" type="ORF">SAMN02982922_4993</name>
</gene>
<evidence type="ECO:0000256" key="6">
    <source>
        <dbReference type="ARBA" id="ARBA00023136"/>
    </source>
</evidence>
<dbReference type="AlphaFoldDB" id="A0A1X7PRT0"/>